<dbReference type="InterPro" id="IPR006311">
    <property type="entry name" value="TAT_signal"/>
</dbReference>
<dbReference type="Proteomes" id="UP000198929">
    <property type="component" value="Unassembled WGS sequence"/>
</dbReference>
<sequence length="85" mass="8648">MPHATIYDIKYSRRGILKAATFAAAASTVGASALATAPSASAQGRVLGTVIDYSAGVPSGRAVRAAGHMGPYVMFRSLAPTPFHG</sequence>
<dbReference type="AlphaFoldDB" id="A0A1H9TYR5"/>
<dbReference type="EMBL" id="FOGQ01000006">
    <property type="protein sequence ID" value="SES02151.1"/>
    <property type="molecule type" value="Genomic_DNA"/>
</dbReference>
<accession>A0A1H9TYR5</accession>
<gene>
    <name evidence="1" type="ORF">SAMN05661109_01617</name>
</gene>
<protein>
    <submittedName>
        <fullName evidence="1">Uncharacterized protein</fullName>
    </submittedName>
</protein>
<dbReference type="PROSITE" id="PS51318">
    <property type="entry name" value="TAT"/>
    <property type="match status" value="1"/>
</dbReference>
<evidence type="ECO:0000313" key="1">
    <source>
        <dbReference type="EMBL" id="SES02151.1"/>
    </source>
</evidence>
<organism evidence="1 2">
    <name type="scientific">Corynebacterium cystitidis DSM 20524</name>
    <dbReference type="NCBI Taxonomy" id="1121357"/>
    <lineage>
        <taxon>Bacteria</taxon>
        <taxon>Bacillati</taxon>
        <taxon>Actinomycetota</taxon>
        <taxon>Actinomycetes</taxon>
        <taxon>Mycobacteriales</taxon>
        <taxon>Corynebacteriaceae</taxon>
        <taxon>Corynebacterium</taxon>
    </lineage>
</organism>
<reference evidence="2" key="1">
    <citation type="submission" date="2016-10" db="EMBL/GenBank/DDBJ databases">
        <authorList>
            <person name="Varghese N."/>
            <person name="Submissions S."/>
        </authorList>
    </citation>
    <scope>NUCLEOTIDE SEQUENCE [LARGE SCALE GENOMIC DNA]</scope>
    <source>
        <strain evidence="2">DSM 20524</strain>
    </source>
</reference>
<name>A0A1H9TYR5_9CORY</name>
<proteinExistence type="predicted"/>
<keyword evidence="2" id="KW-1185">Reference proteome</keyword>
<dbReference type="STRING" id="1121357.SAMN05661109_01617"/>
<evidence type="ECO:0000313" key="2">
    <source>
        <dbReference type="Proteomes" id="UP000198929"/>
    </source>
</evidence>